<dbReference type="GO" id="GO:0005737">
    <property type="term" value="C:cytoplasm"/>
    <property type="evidence" value="ECO:0007669"/>
    <property type="project" value="UniProtKB-ARBA"/>
</dbReference>
<dbReference type="InterPro" id="IPR045314">
    <property type="entry name" value="bZIP_plant_GBF1"/>
</dbReference>
<feature type="compositionally biased region" description="Polar residues" evidence="7">
    <location>
        <begin position="178"/>
        <end position="194"/>
    </location>
</feature>
<dbReference type="SMART" id="SM00338">
    <property type="entry name" value="BRLZ"/>
    <property type="match status" value="1"/>
</dbReference>
<dbReference type="InterPro" id="IPR044827">
    <property type="entry name" value="GBF-like"/>
</dbReference>
<dbReference type="GO" id="GO:0005634">
    <property type="term" value="C:nucleus"/>
    <property type="evidence" value="ECO:0007669"/>
    <property type="project" value="UniProtKB-SubCell"/>
</dbReference>
<dbReference type="Gene3D" id="1.20.5.170">
    <property type="match status" value="1"/>
</dbReference>
<evidence type="ECO:0000256" key="6">
    <source>
        <dbReference type="ARBA" id="ARBA00023242"/>
    </source>
</evidence>
<evidence type="ECO:0000256" key="7">
    <source>
        <dbReference type="SAM" id="MobiDB-lite"/>
    </source>
</evidence>
<evidence type="ECO:0000313" key="10">
    <source>
        <dbReference type="Proteomes" id="UP000775213"/>
    </source>
</evidence>
<evidence type="ECO:0000259" key="8">
    <source>
        <dbReference type="PROSITE" id="PS50217"/>
    </source>
</evidence>
<protein>
    <recommendedName>
        <fullName evidence="8">BZIP domain-containing protein</fullName>
    </recommendedName>
</protein>
<feature type="region of interest" description="Disordered" evidence="7">
    <location>
        <begin position="352"/>
        <end position="386"/>
    </location>
</feature>
<comment type="caution">
    <text evidence="9">The sequence shown here is derived from an EMBL/GenBank/DDBJ whole genome shotgun (WGS) entry which is preliminary data.</text>
</comment>
<keyword evidence="10" id="KW-1185">Reference proteome</keyword>
<organism evidence="9 10">
    <name type="scientific">Dendrobium chrysotoxum</name>
    <name type="common">Orchid</name>
    <dbReference type="NCBI Taxonomy" id="161865"/>
    <lineage>
        <taxon>Eukaryota</taxon>
        <taxon>Viridiplantae</taxon>
        <taxon>Streptophyta</taxon>
        <taxon>Embryophyta</taxon>
        <taxon>Tracheophyta</taxon>
        <taxon>Spermatophyta</taxon>
        <taxon>Magnoliopsida</taxon>
        <taxon>Liliopsida</taxon>
        <taxon>Asparagales</taxon>
        <taxon>Orchidaceae</taxon>
        <taxon>Epidendroideae</taxon>
        <taxon>Malaxideae</taxon>
        <taxon>Dendrobiinae</taxon>
        <taxon>Dendrobium</taxon>
    </lineage>
</organism>
<evidence type="ECO:0000256" key="3">
    <source>
        <dbReference type="ARBA" id="ARBA00023015"/>
    </source>
</evidence>
<dbReference type="PROSITE" id="PS50217">
    <property type="entry name" value="BZIP"/>
    <property type="match status" value="1"/>
</dbReference>
<feature type="compositionally biased region" description="Low complexity" evidence="7">
    <location>
        <begin position="154"/>
        <end position="163"/>
    </location>
</feature>
<comment type="subcellular location">
    <subcellularLocation>
        <location evidence="1">Nucleus</location>
    </subcellularLocation>
</comment>
<accession>A0AAV7GVW8</accession>
<dbReference type="PROSITE" id="PS00036">
    <property type="entry name" value="BZIP_BASIC"/>
    <property type="match status" value="1"/>
</dbReference>
<dbReference type="SUPFAM" id="SSF57959">
    <property type="entry name" value="Leucine zipper domain"/>
    <property type="match status" value="1"/>
</dbReference>
<evidence type="ECO:0000256" key="4">
    <source>
        <dbReference type="ARBA" id="ARBA00023125"/>
    </source>
</evidence>
<dbReference type="GO" id="GO:0003700">
    <property type="term" value="F:DNA-binding transcription factor activity"/>
    <property type="evidence" value="ECO:0007669"/>
    <property type="project" value="InterPro"/>
</dbReference>
<feature type="region of interest" description="Disordered" evidence="7">
    <location>
        <begin position="251"/>
        <end position="275"/>
    </location>
</feature>
<gene>
    <name evidence="9" type="ORF">IEQ34_011280</name>
</gene>
<feature type="region of interest" description="Disordered" evidence="7">
    <location>
        <begin position="94"/>
        <end position="194"/>
    </location>
</feature>
<dbReference type="PANTHER" id="PTHR45967">
    <property type="entry name" value="G-BOX-BINDING FACTOR 3-RELATED"/>
    <property type="match status" value="1"/>
</dbReference>
<feature type="compositionally biased region" description="Acidic residues" evidence="7">
    <location>
        <begin position="143"/>
        <end position="153"/>
    </location>
</feature>
<dbReference type="CDD" id="cd14702">
    <property type="entry name" value="bZIP_plant_GBF1"/>
    <property type="match status" value="1"/>
</dbReference>
<sequence length="386" mass="41708">MGANETIAPSKSERSPSVPEQPSVRSYPDWGSMQAYYGPGIPIPAPFFGSPVAPGHAPYPYMWSPQLLQPMLTPFGGPYTAIYPHGGVYSHPSATHISSPANQEVSVNPSTNKERSTAKKIKGIDVLVASNGNHDASAGCNENSDENEAEDSSEGSAGNSESGGSEKLRNRSSEDKSNSGGKNLDRQANTVTGATTDVLPTISLGMTTSPGAVTPIPLANLTPGMDFRSSSVSKQKPGSELILSTTAMDERALKREKRKQSNRESARRSRLRKQAETEELAIRVGSLSAENTKLRSEITRLTESSEKLRIENSVLMEKLKMVELRQEEELSSDRIYDEEAPSMVIENLLSRMDSSSNVEDETLENSNGKLHQLLDSKPRTDAVAAS</sequence>
<name>A0AAV7GVW8_DENCH</name>
<dbReference type="Proteomes" id="UP000775213">
    <property type="component" value="Unassembled WGS sequence"/>
</dbReference>
<evidence type="ECO:0000313" key="9">
    <source>
        <dbReference type="EMBL" id="KAH0460617.1"/>
    </source>
</evidence>
<proteinExistence type="inferred from homology"/>
<comment type="similarity">
    <text evidence="2">Belongs to the bZIP family.</text>
</comment>
<keyword evidence="3" id="KW-0805">Transcription regulation</keyword>
<evidence type="ECO:0000256" key="2">
    <source>
        <dbReference type="ARBA" id="ARBA00007163"/>
    </source>
</evidence>
<dbReference type="Pfam" id="PF07777">
    <property type="entry name" value="MFMR"/>
    <property type="match status" value="1"/>
</dbReference>
<feature type="domain" description="BZIP" evidence="8">
    <location>
        <begin position="252"/>
        <end position="315"/>
    </location>
</feature>
<evidence type="ECO:0000256" key="5">
    <source>
        <dbReference type="ARBA" id="ARBA00023163"/>
    </source>
</evidence>
<feature type="compositionally biased region" description="Basic and acidic residues" evidence="7">
    <location>
        <begin position="164"/>
        <end position="177"/>
    </location>
</feature>
<feature type="compositionally biased region" description="Basic and acidic residues" evidence="7">
    <location>
        <begin position="251"/>
        <end position="267"/>
    </location>
</feature>
<dbReference type="PANTHER" id="PTHR45967:SF38">
    <property type="entry name" value="G-BOX-BINDING FACTOR 2"/>
    <property type="match status" value="1"/>
</dbReference>
<dbReference type="GO" id="GO:0000976">
    <property type="term" value="F:transcription cis-regulatory region binding"/>
    <property type="evidence" value="ECO:0007669"/>
    <property type="project" value="UniProtKB-ARBA"/>
</dbReference>
<dbReference type="InterPro" id="IPR012900">
    <property type="entry name" value="MFMR"/>
</dbReference>
<dbReference type="Pfam" id="PF00170">
    <property type="entry name" value="bZIP_1"/>
    <property type="match status" value="1"/>
</dbReference>
<keyword evidence="4" id="KW-0238">DNA-binding</keyword>
<dbReference type="InterPro" id="IPR046347">
    <property type="entry name" value="bZIP_sf"/>
</dbReference>
<dbReference type="FunFam" id="1.20.5.170:FF:000063">
    <property type="entry name" value="G-box binding factor 3"/>
    <property type="match status" value="1"/>
</dbReference>
<dbReference type="EMBL" id="JAGFBR010000010">
    <property type="protein sequence ID" value="KAH0460617.1"/>
    <property type="molecule type" value="Genomic_DNA"/>
</dbReference>
<keyword evidence="6" id="KW-0539">Nucleus</keyword>
<dbReference type="InterPro" id="IPR004827">
    <property type="entry name" value="bZIP"/>
</dbReference>
<reference evidence="9 10" key="1">
    <citation type="journal article" date="2021" name="Hortic Res">
        <title>Chromosome-scale assembly of the Dendrobium chrysotoxum genome enhances the understanding of orchid evolution.</title>
        <authorList>
            <person name="Zhang Y."/>
            <person name="Zhang G.Q."/>
            <person name="Zhang D."/>
            <person name="Liu X.D."/>
            <person name="Xu X.Y."/>
            <person name="Sun W.H."/>
            <person name="Yu X."/>
            <person name="Zhu X."/>
            <person name="Wang Z.W."/>
            <person name="Zhao X."/>
            <person name="Zhong W.Y."/>
            <person name="Chen H."/>
            <person name="Yin W.L."/>
            <person name="Huang T."/>
            <person name="Niu S.C."/>
            <person name="Liu Z.J."/>
        </authorList>
    </citation>
    <scope>NUCLEOTIDE SEQUENCE [LARGE SCALE GENOMIC DNA]</scope>
    <source>
        <strain evidence="9">Lindl</strain>
    </source>
</reference>
<feature type="compositionally biased region" description="Polar residues" evidence="7">
    <location>
        <begin position="94"/>
        <end position="111"/>
    </location>
</feature>
<dbReference type="AlphaFoldDB" id="A0AAV7GVW8"/>
<evidence type="ECO:0000256" key="1">
    <source>
        <dbReference type="ARBA" id="ARBA00004123"/>
    </source>
</evidence>
<feature type="region of interest" description="Disordered" evidence="7">
    <location>
        <begin position="1"/>
        <end position="26"/>
    </location>
</feature>
<keyword evidence="5" id="KW-0804">Transcription</keyword>